<dbReference type="PROSITE" id="PS50238">
    <property type="entry name" value="RHOGAP"/>
    <property type="match status" value="1"/>
</dbReference>
<feature type="domain" description="Rho-GAP" evidence="5">
    <location>
        <begin position="707"/>
        <end position="890"/>
    </location>
</feature>
<dbReference type="InterPro" id="IPR008936">
    <property type="entry name" value="Rho_GTPase_activation_prot"/>
</dbReference>
<evidence type="ECO:0000313" key="6">
    <source>
        <dbReference type="EMBL" id="GAA5802971.1"/>
    </source>
</evidence>
<sequence>MPPIVLKTFPICSDLNFEIAQLNNTSDLMVTFLMKQDSARVIFPNKDTMLELLSDLKLTKSLAEKCKLEASFEWTKTYSQLKIERNERKPVRSNSLPVNDENPASALRYVLPIQRAETIAKINLKRTRTVNVARERNVNLENAKKHWINYQLTNREDEFVDWQKTNAFVGTWNCHGSVPDANLKLWLQGTLKADDGTAIDPDFYILGLQEMETSAEAYLRYDPTKQNAWVKTVLESLKDYGNDYYCVDSKQLVTMLLIVIAKKRHRQFISEVSSTCVGVGLMSMGNKGGIAVRLKFHDSYLCFVTSHLAAFTDKIEKRNLDFAEIAKRLSFPHRQDPLTKYVFYSWNNGGDEGVSFLDYHNVKKDWKSEASIFHNDFLVWCGDLNYRVNLHETTVKNMLRDNKLDELLDYDQLNIERDAGRTFPMFDEGEITFYPTYKYDPGTNRYDTSIKRRTPSWTDRILWKKDRLDAKKQSLTLKSYSDCMAMMNSDHKPVRALLELNVRKIDSQLQKKTRENLVQQLKDHQDDQPRGDLSSSFVDFEKVQFMEYKEKLILLENTGQVLTVFKFMPKGEEDDTILPPWLQVSPLFGVLAPGEKVVIRFEITIDPTISAPLNRGEQTLHEILILRLENSKDFFISVDGDYVKTCFGVPLEQLSEVPVPISEAAAKNLQMQNTGSPPSSPVPLLNQINLPKQLWKLMNFLWNPSMFSIESLFLEHGDLIVSTYIKKCLDDQEQFDTNILLGGQPSANYENSDDESELTLVSEEDKSKKEAISANSMIDVLVAFLECLPEPVVPTNMYERALEAAETTEAMNSLKDAIPPFHRNVLLYISMFLRHAIDLSPDSCRNDRERKIIETFTVLLRPPFDFKERNPVAAKEQREKFISNLLKSLT</sequence>
<dbReference type="Pfam" id="PF21310">
    <property type="entry name" value="OCRL-like_ASH"/>
    <property type="match status" value="1"/>
</dbReference>
<proteinExistence type="predicted"/>
<dbReference type="Gene3D" id="2.60.40.10">
    <property type="entry name" value="Immunoglobulins"/>
    <property type="match status" value="1"/>
</dbReference>
<dbReference type="InterPro" id="IPR048869">
    <property type="entry name" value="OCRL-1_2_ASH"/>
</dbReference>
<dbReference type="InterPro" id="IPR036691">
    <property type="entry name" value="Endo/exonu/phosph_ase_sf"/>
</dbReference>
<keyword evidence="3" id="KW-0967">Endosome</keyword>
<keyword evidence="7" id="KW-1185">Reference proteome</keyword>
<dbReference type="SUPFAM" id="SSF56219">
    <property type="entry name" value="DNase I-like"/>
    <property type="match status" value="1"/>
</dbReference>
<dbReference type="SMART" id="SM00128">
    <property type="entry name" value="IPPc"/>
    <property type="match status" value="1"/>
</dbReference>
<keyword evidence="4" id="KW-0968">Cytoplasmic vesicle</keyword>
<dbReference type="Gene3D" id="1.10.555.10">
    <property type="entry name" value="Rho GTPase activation protein"/>
    <property type="match status" value="1"/>
</dbReference>
<gene>
    <name evidence="6" type="ORF">HPULCUR_008446</name>
</gene>
<evidence type="ECO:0000256" key="3">
    <source>
        <dbReference type="ARBA" id="ARBA00022753"/>
    </source>
</evidence>
<dbReference type="Proteomes" id="UP001476247">
    <property type="component" value="Unassembled WGS sequence"/>
</dbReference>
<protein>
    <recommendedName>
        <fullName evidence="5">Rho-GAP domain-containing protein</fullName>
    </recommendedName>
</protein>
<evidence type="ECO:0000313" key="7">
    <source>
        <dbReference type="Proteomes" id="UP001476247"/>
    </source>
</evidence>
<comment type="caution">
    <text evidence="6">The sequence shown here is derived from an EMBL/GenBank/DDBJ whole genome shotgun (WGS) entry which is preliminary data.</text>
</comment>
<evidence type="ECO:0000256" key="2">
    <source>
        <dbReference type="ARBA" id="ARBA00004580"/>
    </source>
</evidence>
<dbReference type="InterPro" id="IPR013783">
    <property type="entry name" value="Ig-like_fold"/>
</dbReference>
<evidence type="ECO:0000256" key="1">
    <source>
        <dbReference type="ARBA" id="ARBA00004146"/>
    </source>
</evidence>
<dbReference type="Gene3D" id="3.60.10.10">
    <property type="entry name" value="Endonuclease/exonuclease/phosphatase"/>
    <property type="match status" value="1"/>
</dbReference>
<dbReference type="PANTHER" id="PTHR11200:SF300">
    <property type="entry name" value="TYPE II INOSITOL 1,4,5-TRISPHOSPHATE 5-PHOSPHATASE"/>
    <property type="match status" value="1"/>
</dbReference>
<dbReference type="InterPro" id="IPR046985">
    <property type="entry name" value="IP5"/>
</dbReference>
<dbReference type="SUPFAM" id="SSF48350">
    <property type="entry name" value="GTPase activation domain, GAP"/>
    <property type="match status" value="1"/>
</dbReference>
<name>A0ABP9Y7L6_9FUNG</name>
<accession>A0ABP9Y7L6</accession>
<dbReference type="InterPro" id="IPR000300">
    <property type="entry name" value="IPPc"/>
</dbReference>
<organism evidence="6 7">
    <name type="scientific">Helicostylum pulchrum</name>
    <dbReference type="NCBI Taxonomy" id="562976"/>
    <lineage>
        <taxon>Eukaryota</taxon>
        <taxon>Fungi</taxon>
        <taxon>Fungi incertae sedis</taxon>
        <taxon>Mucoromycota</taxon>
        <taxon>Mucoromycotina</taxon>
        <taxon>Mucoromycetes</taxon>
        <taxon>Mucorales</taxon>
        <taxon>Mucorineae</taxon>
        <taxon>Mucoraceae</taxon>
        <taxon>Helicostylum</taxon>
    </lineage>
</organism>
<evidence type="ECO:0000259" key="5">
    <source>
        <dbReference type="PROSITE" id="PS50238"/>
    </source>
</evidence>
<dbReference type="PANTHER" id="PTHR11200">
    <property type="entry name" value="INOSITOL 5-PHOSPHATASE"/>
    <property type="match status" value="1"/>
</dbReference>
<evidence type="ECO:0000256" key="4">
    <source>
        <dbReference type="ARBA" id="ARBA00023329"/>
    </source>
</evidence>
<dbReference type="InterPro" id="IPR000198">
    <property type="entry name" value="RhoGAP_dom"/>
</dbReference>
<reference evidence="6 7" key="1">
    <citation type="submission" date="2024-04" db="EMBL/GenBank/DDBJ databases">
        <title>genome sequences of Mucor flavus KT1a and Helicostylum pulchrum KT1b strains isolation_sourced from the surface of a dry-aged beef.</title>
        <authorList>
            <person name="Toyotome T."/>
            <person name="Hosono M."/>
            <person name="Torimaru M."/>
            <person name="Fukuda K."/>
            <person name="Mikami N."/>
        </authorList>
    </citation>
    <scope>NUCLEOTIDE SEQUENCE [LARGE SCALE GENOMIC DNA]</scope>
    <source>
        <strain evidence="6 7">KT1b</strain>
    </source>
</reference>
<dbReference type="EMBL" id="BAABUJ010000025">
    <property type="protein sequence ID" value="GAA5802971.1"/>
    <property type="molecule type" value="Genomic_DNA"/>
</dbReference>
<dbReference type="Pfam" id="PF00620">
    <property type="entry name" value="RhoGAP"/>
    <property type="match status" value="1"/>
</dbReference>
<comment type="subcellular location">
    <subcellularLocation>
        <location evidence="2">Cytoplasmic vesicle</location>
        <location evidence="2">Phagosome membrane</location>
    </subcellularLocation>
    <subcellularLocation>
        <location evidence="1">Early endosome membrane</location>
    </subcellularLocation>
</comment>
<dbReference type="Pfam" id="PF22669">
    <property type="entry name" value="Exo_endo_phos2"/>
    <property type="match status" value="1"/>
</dbReference>